<reference evidence="1" key="1">
    <citation type="submission" date="2018-02" db="EMBL/GenBank/DDBJ databases">
        <title>Rhizophora mucronata_Transcriptome.</title>
        <authorList>
            <person name="Meera S.P."/>
            <person name="Sreeshan A."/>
            <person name="Augustine A."/>
        </authorList>
    </citation>
    <scope>NUCLEOTIDE SEQUENCE</scope>
    <source>
        <tissue evidence="1">Leaf</tissue>
    </source>
</reference>
<accession>A0A2P2MX54</accession>
<organism evidence="1">
    <name type="scientific">Rhizophora mucronata</name>
    <name type="common">Asiatic mangrove</name>
    <dbReference type="NCBI Taxonomy" id="61149"/>
    <lineage>
        <taxon>Eukaryota</taxon>
        <taxon>Viridiplantae</taxon>
        <taxon>Streptophyta</taxon>
        <taxon>Embryophyta</taxon>
        <taxon>Tracheophyta</taxon>
        <taxon>Spermatophyta</taxon>
        <taxon>Magnoliopsida</taxon>
        <taxon>eudicotyledons</taxon>
        <taxon>Gunneridae</taxon>
        <taxon>Pentapetalae</taxon>
        <taxon>rosids</taxon>
        <taxon>fabids</taxon>
        <taxon>Malpighiales</taxon>
        <taxon>Rhizophoraceae</taxon>
        <taxon>Rhizophora</taxon>
    </lineage>
</organism>
<dbReference type="AlphaFoldDB" id="A0A2P2MX54"/>
<sequence length="72" mass="8154">MPLYEGILWFGSNGEENLMNSNIIVCLKQFQALILNISNFGHLCIWFTRNKQVRNISTSCSHVFISTSTACV</sequence>
<evidence type="ECO:0000313" key="1">
    <source>
        <dbReference type="EMBL" id="MBX34791.1"/>
    </source>
</evidence>
<name>A0A2P2MX54_RHIMU</name>
<proteinExistence type="predicted"/>
<protein>
    <submittedName>
        <fullName evidence="1">Uncharacterized protein</fullName>
    </submittedName>
</protein>
<dbReference type="EMBL" id="GGEC01054307">
    <property type="protein sequence ID" value="MBX34791.1"/>
    <property type="molecule type" value="Transcribed_RNA"/>
</dbReference>